<gene>
    <name evidence="3" type="ORF">Maq22A_1p35640</name>
</gene>
<name>A0A0C6FQM7_9HYPH</name>
<feature type="zinc finger region" description="CR-type" evidence="1">
    <location>
        <begin position="268"/>
        <end position="348"/>
    </location>
</feature>
<evidence type="ECO:0000256" key="1">
    <source>
        <dbReference type="PROSITE-ProRule" id="PRU00546"/>
    </source>
</evidence>
<dbReference type="InterPro" id="IPR036410">
    <property type="entry name" value="HSP_DnaJ_Cys-rich_dom_sf"/>
</dbReference>
<reference evidence="3 4" key="1">
    <citation type="journal article" date="2015" name="Genome Announc.">
        <title>Complete Genome Sequence of Methylobacterium aquaticum Strain 22A, Isolated from Racomitrium japonicum Moss.</title>
        <authorList>
            <person name="Tani A."/>
            <person name="Ogura Y."/>
            <person name="Hayashi T."/>
            <person name="Kimbara K."/>
        </authorList>
    </citation>
    <scope>NUCLEOTIDE SEQUENCE [LARGE SCALE GENOMIC DNA]</scope>
    <source>
        <strain evidence="3 4">MA-22A</strain>
        <plasmid evidence="4">Plasmid pMaq22A_1p DNA</plasmid>
    </source>
</reference>
<dbReference type="CDD" id="cd10719">
    <property type="entry name" value="DnaJ_zf"/>
    <property type="match status" value="2"/>
</dbReference>
<keyword evidence="1" id="KW-0862">Zinc</keyword>
<dbReference type="GO" id="GO:0005737">
    <property type="term" value="C:cytoplasm"/>
    <property type="evidence" value="ECO:0007669"/>
    <property type="project" value="TreeGrafter"/>
</dbReference>
<dbReference type="InterPro" id="IPR001305">
    <property type="entry name" value="HSP_DnaJ_Cys-rich_dom"/>
</dbReference>
<organism evidence="3 4">
    <name type="scientific">Methylobacterium aquaticum</name>
    <dbReference type="NCBI Taxonomy" id="270351"/>
    <lineage>
        <taxon>Bacteria</taxon>
        <taxon>Pseudomonadati</taxon>
        <taxon>Pseudomonadota</taxon>
        <taxon>Alphaproteobacteria</taxon>
        <taxon>Hyphomicrobiales</taxon>
        <taxon>Methylobacteriaceae</taxon>
        <taxon>Methylobacterium</taxon>
    </lineage>
</organism>
<keyword evidence="3" id="KW-0614">Plasmid</keyword>
<evidence type="ECO:0000313" key="4">
    <source>
        <dbReference type="Proteomes" id="UP000061432"/>
    </source>
</evidence>
<dbReference type="Pfam" id="PF00684">
    <property type="entry name" value="DnaJ_CXXCXGXG"/>
    <property type="match status" value="1"/>
</dbReference>
<protein>
    <submittedName>
        <fullName evidence="3">Archaea-specific RecJ-like exonuclease, contains DnaJ-type Zn finger domain</fullName>
    </submittedName>
</protein>
<dbReference type="InterPro" id="IPR003615">
    <property type="entry name" value="HNH_nuc"/>
</dbReference>
<accession>A0A0C6FQM7</accession>
<sequence length="519" mass="56238">MASNTKPEGKGKLSEVEAAIRLRMSPELLEHFTRYGAKAGIRRKLACETADGLRWYEEAELAAFDKFLREPWPVKEGKTRPHMPEKVRLEIKLEANCGCAICNHGANCEAAHIEPVAQTLSHHPAGLIWLCPNHHTDFDKGVYMPRDVDLATVRAVKQMLVNRRVRGWTIERNASLAVLQLVRQIEEIGGLLANAQFAAAHGAAVALAEQDIVALEETASRAATAKPTAGPVGRSYGKFAAKVATSAKGARALPGARIPTFAAAVVEARDEFLRDASMTACPLCGGAGSWDGSDCPACGGEGYIGTTEARRIDVLAYQAVNCPVCDGLGQRNGSPCTACGGERRMQRRHAEAVDARDYQEVPCPVCAGVGRRHGEECPACGGERSMERHVADRIDPTAYDEVDCPLCHGSGRRDGLDCPVCRGDGRVEARHAERVDLSDYAEVPCRLCGGSGQVNGYDCPPCGGDGRMERQLADRYDWSQYDLVTCPSCKGTGQRHDFDCRSCGGEGQVYRRQLAWIED</sequence>
<dbReference type="GO" id="GO:0031072">
    <property type="term" value="F:heat shock protein binding"/>
    <property type="evidence" value="ECO:0007669"/>
    <property type="project" value="InterPro"/>
</dbReference>
<dbReference type="PANTHER" id="PTHR43096">
    <property type="entry name" value="DNAJ HOMOLOG 1, MITOCHONDRIAL-RELATED"/>
    <property type="match status" value="1"/>
</dbReference>
<dbReference type="KEGG" id="maqu:Maq22A_1p35640"/>
<dbReference type="Pfam" id="PF13391">
    <property type="entry name" value="HNH_2"/>
    <property type="match status" value="1"/>
</dbReference>
<dbReference type="GO" id="GO:0042026">
    <property type="term" value="P:protein refolding"/>
    <property type="evidence" value="ECO:0007669"/>
    <property type="project" value="TreeGrafter"/>
</dbReference>
<keyword evidence="1" id="KW-0479">Metal-binding</keyword>
<dbReference type="Gene3D" id="6.20.20.10">
    <property type="match status" value="6"/>
</dbReference>
<evidence type="ECO:0000313" key="3">
    <source>
        <dbReference type="EMBL" id="BAQ49357.1"/>
    </source>
</evidence>
<keyword evidence="3" id="KW-0540">Nuclease</keyword>
<dbReference type="GO" id="GO:0051082">
    <property type="term" value="F:unfolded protein binding"/>
    <property type="evidence" value="ECO:0007669"/>
    <property type="project" value="InterPro"/>
</dbReference>
<evidence type="ECO:0000259" key="2">
    <source>
        <dbReference type="PROSITE" id="PS51188"/>
    </source>
</evidence>
<dbReference type="PATRIC" id="fig|270351.10.peg.6425"/>
<geneLocation type="plasmid" evidence="4">
    <name>pMaq22A_1p DNA</name>
</geneLocation>
<dbReference type="PANTHER" id="PTHR43096:SF10">
    <property type="entry name" value="CHAPERONE PROTEIN DNAJ A6, CHLOROPLASTIC"/>
    <property type="match status" value="1"/>
</dbReference>
<dbReference type="PROSITE" id="PS51188">
    <property type="entry name" value="ZF_CR"/>
    <property type="match status" value="2"/>
</dbReference>
<feature type="domain" description="CR-type" evidence="2">
    <location>
        <begin position="432"/>
        <end position="512"/>
    </location>
</feature>
<proteinExistence type="predicted"/>
<dbReference type="SUPFAM" id="SSF57938">
    <property type="entry name" value="DnaJ/Hsp40 cysteine-rich domain"/>
    <property type="match status" value="2"/>
</dbReference>
<dbReference type="GO" id="GO:0008270">
    <property type="term" value="F:zinc ion binding"/>
    <property type="evidence" value="ECO:0007669"/>
    <property type="project" value="UniProtKB-KW"/>
</dbReference>
<dbReference type="CDD" id="cd00085">
    <property type="entry name" value="HNHc"/>
    <property type="match status" value="1"/>
</dbReference>
<keyword evidence="1" id="KW-0863">Zinc-finger</keyword>
<dbReference type="RefSeq" id="WP_060850425.1">
    <property type="nucleotide sequence ID" value="NZ_AP014705.1"/>
</dbReference>
<keyword evidence="3" id="KW-0378">Hydrolase</keyword>
<feature type="domain" description="CR-type" evidence="2">
    <location>
        <begin position="268"/>
        <end position="348"/>
    </location>
</feature>
<reference evidence="4" key="2">
    <citation type="submission" date="2015-01" db="EMBL/GenBank/DDBJ databases">
        <title>Complete genome sequence of Methylobacterium aquaticum strain 22A.</title>
        <authorList>
            <person name="Tani A."/>
            <person name="Ogura Y."/>
            <person name="Hayashi T."/>
        </authorList>
    </citation>
    <scope>NUCLEOTIDE SEQUENCE [LARGE SCALE GENOMIC DNA]</scope>
    <source>
        <strain evidence="4">MA-22A</strain>
        <plasmid evidence="4">Plasmid pMaq22A_1p DNA</plasmid>
    </source>
</reference>
<dbReference type="OrthoDB" id="9802640at2"/>
<keyword evidence="3" id="KW-0269">Exonuclease</keyword>
<dbReference type="Proteomes" id="UP000061432">
    <property type="component" value="Plasmid pMaq22A_1p"/>
</dbReference>
<feature type="zinc finger region" description="CR-type" evidence="1">
    <location>
        <begin position="432"/>
        <end position="512"/>
    </location>
</feature>
<dbReference type="EMBL" id="AP014705">
    <property type="protein sequence ID" value="BAQ49357.1"/>
    <property type="molecule type" value="Genomic_DNA"/>
</dbReference>
<dbReference type="GO" id="GO:0004527">
    <property type="term" value="F:exonuclease activity"/>
    <property type="evidence" value="ECO:0007669"/>
    <property type="project" value="UniProtKB-KW"/>
</dbReference>
<dbReference type="AlphaFoldDB" id="A0A0C6FQM7"/>